<dbReference type="InterPro" id="IPR014820">
    <property type="entry name" value="PriCT_1"/>
</dbReference>
<dbReference type="InterPro" id="IPR036388">
    <property type="entry name" value="WH-like_DNA-bd_sf"/>
</dbReference>
<name>A0A8S0X7Z5_9GAMM</name>
<dbReference type="SMART" id="SM00943">
    <property type="entry name" value="Prim-Pol"/>
    <property type="match status" value="1"/>
</dbReference>
<dbReference type="Gene3D" id="1.10.10.10">
    <property type="entry name" value="Winged helix-like DNA-binding domain superfamily/Winged helix DNA-binding domain"/>
    <property type="match status" value="1"/>
</dbReference>
<dbReference type="Pfam" id="PF08708">
    <property type="entry name" value="PriCT_1"/>
    <property type="match status" value="1"/>
</dbReference>
<evidence type="ECO:0008006" key="5">
    <source>
        <dbReference type="Google" id="ProtNLM"/>
    </source>
</evidence>
<dbReference type="SMART" id="SM00942">
    <property type="entry name" value="PriCT_1"/>
    <property type="match status" value="1"/>
</dbReference>
<feature type="domain" description="DNA primase/polymerase bifunctional N-terminal" evidence="2">
    <location>
        <begin position="11"/>
        <end position="186"/>
    </location>
</feature>
<sequence length="361" mass="39803">MNYSTKALDCALNYAERGWFVIPLHSVENGQCTCKRQCKSPGKHPIFNNWQAKATTDPAQIKQWWNKYSFANIGIVTGQKSGLVVIDIDPRNGGDASLQDLIDAYADFNAILATYTVMTGGNGSHFYYHYSKAFKSLKNHGLGKGIDIKADGGYILAPPSNHVSGGVYSVLHDFEPLPLPPMLIDLITAGQSESTSNKPEIVEGGRNDTLMALAAEQFRQGKTLERVQVFLLEENTLRCKPPLENKEVIGMAKSLASSFKPEAAQASFKTQWQQAILESGLGSGFAHVLMALSLYMDVEGRNCYPTEETIAERIRITRKSVSGHLKRAVDVGFLSRYLRGVEGKRGFSYGYIAQIPANQDR</sequence>
<dbReference type="RefSeq" id="WP_174625457.1">
    <property type="nucleotide sequence ID" value="NZ_CADCXN010000052.1"/>
</dbReference>
<dbReference type="CDD" id="cd04859">
    <property type="entry name" value="Prim_Pol"/>
    <property type="match status" value="1"/>
</dbReference>
<dbReference type="EMBL" id="CADCXN010000052">
    <property type="protein sequence ID" value="CAA9890530.1"/>
    <property type="molecule type" value="Genomic_DNA"/>
</dbReference>
<proteinExistence type="predicted"/>
<reference evidence="3 4" key="1">
    <citation type="submission" date="2020-02" db="EMBL/GenBank/DDBJ databases">
        <authorList>
            <person name="Hogendoorn C."/>
        </authorList>
    </citation>
    <scope>NUCLEOTIDE SEQUENCE [LARGE SCALE GENOMIC DNA]</scope>
    <source>
        <strain evidence="3">METHB21</strain>
    </source>
</reference>
<accession>A0A8S0X7Z5</accession>
<evidence type="ECO:0000259" key="2">
    <source>
        <dbReference type="SMART" id="SM00943"/>
    </source>
</evidence>
<dbReference type="Proteomes" id="UP000494216">
    <property type="component" value="Unassembled WGS sequence"/>
</dbReference>
<protein>
    <recommendedName>
        <fullName evidence="5">DNA primase/polymerase bifunctional N-terminal domain-containing protein</fullName>
    </recommendedName>
</protein>
<evidence type="ECO:0000259" key="1">
    <source>
        <dbReference type="SMART" id="SM00942"/>
    </source>
</evidence>
<feature type="domain" description="Primase C-terminal 1" evidence="1">
    <location>
        <begin position="195"/>
        <end position="262"/>
    </location>
</feature>
<gene>
    <name evidence="3" type="ORF">METHB2_240003</name>
</gene>
<evidence type="ECO:0000313" key="3">
    <source>
        <dbReference type="EMBL" id="CAA9890530.1"/>
    </source>
</evidence>
<dbReference type="AlphaFoldDB" id="A0A8S0X7Z5"/>
<dbReference type="Pfam" id="PF09250">
    <property type="entry name" value="Prim-Pol"/>
    <property type="match status" value="1"/>
</dbReference>
<dbReference type="InterPro" id="IPR015330">
    <property type="entry name" value="DNA_primase/pol_bifunc_N"/>
</dbReference>
<organism evidence="3 4">
    <name type="scientific">Candidatus Methylobacter favarea</name>
    <dbReference type="NCBI Taxonomy" id="2707345"/>
    <lineage>
        <taxon>Bacteria</taxon>
        <taxon>Pseudomonadati</taxon>
        <taxon>Pseudomonadota</taxon>
        <taxon>Gammaproteobacteria</taxon>
        <taxon>Methylococcales</taxon>
        <taxon>Methylococcaceae</taxon>
        <taxon>Methylobacter</taxon>
    </lineage>
</organism>
<comment type="caution">
    <text evidence="3">The sequence shown here is derived from an EMBL/GenBank/DDBJ whole genome shotgun (WGS) entry which is preliminary data.</text>
</comment>
<evidence type="ECO:0000313" key="4">
    <source>
        <dbReference type="Proteomes" id="UP000494216"/>
    </source>
</evidence>
<dbReference type="SUPFAM" id="SSF56747">
    <property type="entry name" value="Prim-pol domain"/>
    <property type="match status" value="1"/>
</dbReference>
<keyword evidence="4" id="KW-1185">Reference proteome</keyword>